<dbReference type="PANTHER" id="PTHR33710:SF71">
    <property type="entry name" value="ENDONUCLEASE_EXONUCLEASE_PHOSPHATASE DOMAIN-CONTAINING PROTEIN"/>
    <property type="match status" value="1"/>
</dbReference>
<evidence type="ECO:0000313" key="2">
    <source>
        <dbReference type="Proteomes" id="UP000233837"/>
    </source>
</evidence>
<gene>
    <name evidence="1" type="ORF">MA16_Dca024706</name>
</gene>
<name>A0A2I0WS37_9ASPA</name>
<sequence>MTGYYLRSLVSSNEVCFVGLIETMIEDISRMEVNRLIGMNWDFFLFPAMGKSGGLLMLWRRDITQFAVDMSMDQAVVGSLILPNQQKWIVAIVYANKNYHTRRVLWNSIGPLISSHLPVIVGGVFNCCHNKNEKKGGRRFSYSVRAQEMVDFQVENDLHDLGFVGPRYTWSNNKNGNSKISVRLDRILMNSEGLRVAPMVSVKHLLRLASDHCPLLLNFSPTSPRPRMRWLRFEDIWMMYPITWKLVWKNWTKLDFGQPHVVLNRKCSRTLKALFFWSRNKLRELGELKTLLEGRIEELQLQESMGEGLSNEQDEELRQKAAELNSTLARLATWWRQRAKTRWIEEGDANSHFFHASVSARRRGNKIVEVNDFDRNCNTDPILIQEEFLHFFMKKWREREVALENWPEFRNHDRVSDFLSSSMEEKITADEVRQAVFSLGKNRSPDIDGINSSFLKFYWDIIKDVVTRSILYFFETNFMCKSWKETMVVLVPKIDNANVPSKFRPISLC</sequence>
<dbReference type="InterPro" id="IPR036691">
    <property type="entry name" value="Endo/exonu/phosph_ase_sf"/>
</dbReference>
<dbReference type="EMBL" id="KZ502451">
    <property type="protein sequence ID" value="PKU78485.1"/>
    <property type="molecule type" value="Genomic_DNA"/>
</dbReference>
<keyword evidence="2" id="KW-1185">Reference proteome</keyword>
<dbReference type="Proteomes" id="UP000233837">
    <property type="component" value="Unassembled WGS sequence"/>
</dbReference>
<dbReference type="SUPFAM" id="SSF56219">
    <property type="entry name" value="DNase I-like"/>
    <property type="match status" value="1"/>
</dbReference>
<reference evidence="1 2" key="1">
    <citation type="journal article" date="2016" name="Sci. Rep.">
        <title>The Dendrobium catenatum Lindl. genome sequence provides insights into polysaccharide synthase, floral development and adaptive evolution.</title>
        <authorList>
            <person name="Zhang G.Q."/>
            <person name="Xu Q."/>
            <person name="Bian C."/>
            <person name="Tsai W.C."/>
            <person name="Yeh C.M."/>
            <person name="Liu K.W."/>
            <person name="Yoshida K."/>
            <person name="Zhang L.S."/>
            <person name="Chang S.B."/>
            <person name="Chen F."/>
            <person name="Shi Y."/>
            <person name="Su Y.Y."/>
            <person name="Zhang Y.Q."/>
            <person name="Chen L.J."/>
            <person name="Yin Y."/>
            <person name="Lin M."/>
            <person name="Huang H."/>
            <person name="Deng H."/>
            <person name="Wang Z.W."/>
            <person name="Zhu S.L."/>
            <person name="Zhao X."/>
            <person name="Deng C."/>
            <person name="Niu S.C."/>
            <person name="Huang J."/>
            <person name="Wang M."/>
            <person name="Liu G.H."/>
            <person name="Yang H.J."/>
            <person name="Xiao X.J."/>
            <person name="Hsiao Y.Y."/>
            <person name="Wu W.L."/>
            <person name="Chen Y.Y."/>
            <person name="Mitsuda N."/>
            <person name="Ohme-Takagi M."/>
            <person name="Luo Y.B."/>
            <person name="Van de Peer Y."/>
            <person name="Liu Z.J."/>
        </authorList>
    </citation>
    <scope>NUCLEOTIDE SEQUENCE [LARGE SCALE GENOMIC DNA]</scope>
    <source>
        <tissue evidence="1">The whole plant</tissue>
    </source>
</reference>
<dbReference type="PANTHER" id="PTHR33710">
    <property type="entry name" value="BNAC02G09200D PROTEIN"/>
    <property type="match status" value="1"/>
</dbReference>
<dbReference type="Gene3D" id="3.60.10.10">
    <property type="entry name" value="Endonuclease/exonuclease/phosphatase"/>
    <property type="match status" value="1"/>
</dbReference>
<organism evidence="1 2">
    <name type="scientific">Dendrobium catenatum</name>
    <dbReference type="NCBI Taxonomy" id="906689"/>
    <lineage>
        <taxon>Eukaryota</taxon>
        <taxon>Viridiplantae</taxon>
        <taxon>Streptophyta</taxon>
        <taxon>Embryophyta</taxon>
        <taxon>Tracheophyta</taxon>
        <taxon>Spermatophyta</taxon>
        <taxon>Magnoliopsida</taxon>
        <taxon>Liliopsida</taxon>
        <taxon>Asparagales</taxon>
        <taxon>Orchidaceae</taxon>
        <taxon>Epidendroideae</taxon>
        <taxon>Malaxideae</taxon>
        <taxon>Dendrobiinae</taxon>
        <taxon>Dendrobium</taxon>
    </lineage>
</organism>
<accession>A0A2I0WS37</accession>
<evidence type="ECO:0000313" key="1">
    <source>
        <dbReference type="EMBL" id="PKU78485.1"/>
    </source>
</evidence>
<protein>
    <submittedName>
        <fullName evidence="1">Uncharacterized protein</fullName>
    </submittedName>
</protein>
<dbReference type="AlphaFoldDB" id="A0A2I0WS37"/>
<proteinExistence type="predicted"/>
<reference evidence="1 2" key="2">
    <citation type="journal article" date="2017" name="Nature">
        <title>The Apostasia genome and the evolution of orchids.</title>
        <authorList>
            <person name="Zhang G.Q."/>
            <person name="Liu K.W."/>
            <person name="Li Z."/>
            <person name="Lohaus R."/>
            <person name="Hsiao Y.Y."/>
            <person name="Niu S.C."/>
            <person name="Wang J.Y."/>
            <person name="Lin Y.C."/>
            <person name="Xu Q."/>
            <person name="Chen L.J."/>
            <person name="Yoshida K."/>
            <person name="Fujiwara S."/>
            <person name="Wang Z.W."/>
            <person name="Zhang Y.Q."/>
            <person name="Mitsuda N."/>
            <person name="Wang M."/>
            <person name="Liu G.H."/>
            <person name="Pecoraro L."/>
            <person name="Huang H.X."/>
            <person name="Xiao X.J."/>
            <person name="Lin M."/>
            <person name="Wu X.Y."/>
            <person name="Wu W.L."/>
            <person name="Chen Y.Y."/>
            <person name="Chang S.B."/>
            <person name="Sakamoto S."/>
            <person name="Ohme-Takagi M."/>
            <person name="Yagi M."/>
            <person name="Zeng S.J."/>
            <person name="Shen C.Y."/>
            <person name="Yeh C.M."/>
            <person name="Luo Y.B."/>
            <person name="Tsai W.C."/>
            <person name="Van de Peer Y."/>
            <person name="Liu Z.J."/>
        </authorList>
    </citation>
    <scope>NUCLEOTIDE SEQUENCE [LARGE SCALE GENOMIC DNA]</scope>
    <source>
        <tissue evidence="1">The whole plant</tissue>
    </source>
</reference>